<dbReference type="SMART" id="SM00458">
    <property type="entry name" value="RICIN"/>
    <property type="match status" value="1"/>
</dbReference>
<evidence type="ECO:0000256" key="1">
    <source>
        <dbReference type="SAM" id="MobiDB-lite"/>
    </source>
</evidence>
<keyword evidence="4" id="KW-1185">Reference proteome</keyword>
<dbReference type="Gene3D" id="1.10.530.10">
    <property type="match status" value="2"/>
</dbReference>
<dbReference type="Gene3D" id="2.80.10.50">
    <property type="match status" value="1"/>
</dbReference>
<reference evidence="3 4" key="1">
    <citation type="submission" date="2018-08" db="EMBL/GenBank/DDBJ databases">
        <title>Jishengella sp. nov., isolated from a root of Azadirachta indica A. Juss. var. siamensis Valenton.</title>
        <authorList>
            <person name="Kuncharoen N."/>
            <person name="Tanasupawat S."/>
            <person name="Kudo T."/>
            <person name="Ohkuma M."/>
        </authorList>
    </citation>
    <scope>NUCLEOTIDE SEQUENCE [LARGE SCALE GENOMIC DNA]</scope>
    <source>
        <strain evidence="3 4">AZ1-13</strain>
    </source>
</reference>
<feature type="compositionally biased region" description="Low complexity" evidence="1">
    <location>
        <begin position="383"/>
        <end position="423"/>
    </location>
</feature>
<accession>A0A418MYN3</accession>
<proteinExistence type="predicted"/>
<name>A0A418MYN3_9ACTN</name>
<dbReference type="SUPFAM" id="SSF53955">
    <property type="entry name" value="Lysozyme-like"/>
    <property type="match status" value="2"/>
</dbReference>
<evidence type="ECO:0000313" key="4">
    <source>
        <dbReference type="Proteomes" id="UP000283832"/>
    </source>
</evidence>
<feature type="region of interest" description="Disordered" evidence="1">
    <location>
        <begin position="352"/>
        <end position="440"/>
    </location>
</feature>
<dbReference type="RefSeq" id="WP_119573507.1">
    <property type="nucleotide sequence ID" value="NZ_QXEC01000003.1"/>
</dbReference>
<dbReference type="CDD" id="cd13399">
    <property type="entry name" value="Slt35-like"/>
    <property type="match status" value="1"/>
</dbReference>
<dbReference type="AlphaFoldDB" id="A0A418MYN3"/>
<comment type="caution">
    <text evidence="3">The sequence shown here is derived from an EMBL/GenBank/DDBJ whole genome shotgun (WGS) entry which is preliminary data.</text>
</comment>
<dbReference type="InterPro" id="IPR000772">
    <property type="entry name" value="Ricin_B_lectin"/>
</dbReference>
<evidence type="ECO:0000259" key="2">
    <source>
        <dbReference type="SMART" id="SM00458"/>
    </source>
</evidence>
<dbReference type="Pfam" id="PF00652">
    <property type="entry name" value="Ricin_B_lectin"/>
    <property type="match status" value="1"/>
</dbReference>
<dbReference type="EMBL" id="QXEC01000003">
    <property type="protein sequence ID" value="RIV40213.1"/>
    <property type="molecule type" value="Genomic_DNA"/>
</dbReference>
<dbReference type="PROSITE" id="PS50231">
    <property type="entry name" value="RICIN_B_LECTIN"/>
    <property type="match status" value="1"/>
</dbReference>
<feature type="domain" description="Ricin B lectin" evidence="2">
    <location>
        <begin position="423"/>
        <end position="546"/>
    </location>
</feature>
<dbReference type="InterPro" id="IPR023346">
    <property type="entry name" value="Lysozyme-like_dom_sf"/>
</dbReference>
<sequence>MTTDLIFDKLRLGRTPRKVLAAALAALAILSAVVATINWGVASARDDTVVGESVTEKQMTAIVAAAHSCPVLTPARIAGQLMAESGLDNRARNTASGGRGIAGLDDEDWTAWKPWPDARRSDISASILALAHQMCDFTGQLRMAGLTGDQWRLAVAAHHSGLPAVTAANGVPADAIEYVDQVSGYAGYYGKLKQFGGPGLAAPTPPPASEAKGVPAPHVPLVVSAGSVCEPVTPAMVAAQLMALSGFDANLLGPSGQLGIAQFLPEVWRTYGPDGGSAWDPAAAIPSLGNAMCGLIDELSGLDGDPYLLALAAYRNGPTAVRQTGGSFDPPTETFLRAVKALTDLYALDGRLTRPAPTEPDEPGAPSATPPTPDPSDEPSRTPKPSATPSATESATSTPARSATPKPTTAAPTTAAPKPQRPAGFKQIFHPRTGQCISSGKTGDGTRLYLRTCTEDPAQWWEVRKDGTIRARGLCMDIAWAGSEDGTAIQVAVCSGNPAQSWKINDKGGIISQLNGKSVDVDMNTSGRPLELWIYVGNAEQTWRLR</sequence>
<organism evidence="3 4">
    <name type="scientific">Micromonospora radicis</name>
    <dbReference type="NCBI Taxonomy" id="1894971"/>
    <lineage>
        <taxon>Bacteria</taxon>
        <taxon>Bacillati</taxon>
        <taxon>Actinomycetota</taxon>
        <taxon>Actinomycetes</taxon>
        <taxon>Micromonosporales</taxon>
        <taxon>Micromonosporaceae</taxon>
        <taxon>Micromonospora</taxon>
    </lineage>
</organism>
<protein>
    <recommendedName>
        <fullName evidence="2">Ricin B lectin domain-containing protein</fullName>
    </recommendedName>
</protein>
<dbReference type="InterPro" id="IPR035992">
    <property type="entry name" value="Ricin_B-like_lectins"/>
</dbReference>
<gene>
    <name evidence="3" type="ORF">D2L64_04960</name>
</gene>
<dbReference type="OrthoDB" id="9815778at2"/>
<evidence type="ECO:0000313" key="3">
    <source>
        <dbReference type="EMBL" id="RIV40213.1"/>
    </source>
</evidence>
<dbReference type="SUPFAM" id="SSF50370">
    <property type="entry name" value="Ricin B-like lectins"/>
    <property type="match status" value="1"/>
</dbReference>
<dbReference type="Proteomes" id="UP000283832">
    <property type="component" value="Unassembled WGS sequence"/>
</dbReference>